<evidence type="ECO:0000259" key="6">
    <source>
        <dbReference type="Pfam" id="PF04892"/>
    </source>
</evidence>
<evidence type="ECO:0000256" key="4">
    <source>
        <dbReference type="ARBA" id="ARBA00023136"/>
    </source>
</evidence>
<dbReference type="InterPro" id="IPR053150">
    <property type="entry name" value="Teicoplanin_resist-assoc"/>
</dbReference>
<proteinExistence type="predicted"/>
<evidence type="ECO:0000256" key="2">
    <source>
        <dbReference type="ARBA" id="ARBA00022692"/>
    </source>
</evidence>
<comment type="subcellular location">
    <subcellularLocation>
        <location evidence="1">Membrane</location>
        <topology evidence="1">Multi-pass membrane protein</topology>
    </subcellularLocation>
</comment>
<dbReference type="Pfam" id="PF06271">
    <property type="entry name" value="RDD"/>
    <property type="match status" value="1"/>
</dbReference>
<feature type="transmembrane region" description="Helical" evidence="5">
    <location>
        <begin position="212"/>
        <end position="233"/>
    </location>
</feature>
<feature type="transmembrane region" description="Helical" evidence="5">
    <location>
        <begin position="111"/>
        <end position="129"/>
    </location>
</feature>
<organism evidence="8 9">
    <name type="scientific">Amycolatopsis marina</name>
    <dbReference type="NCBI Taxonomy" id="490629"/>
    <lineage>
        <taxon>Bacteria</taxon>
        <taxon>Bacillati</taxon>
        <taxon>Actinomycetota</taxon>
        <taxon>Actinomycetes</taxon>
        <taxon>Pseudonocardiales</taxon>
        <taxon>Pseudonocardiaceae</taxon>
        <taxon>Amycolatopsis</taxon>
    </lineage>
</organism>
<feature type="transmembrane region" description="Helical" evidence="5">
    <location>
        <begin position="308"/>
        <end position="332"/>
    </location>
</feature>
<evidence type="ECO:0000256" key="1">
    <source>
        <dbReference type="ARBA" id="ARBA00004141"/>
    </source>
</evidence>
<name>A0A1I0Y263_9PSEU</name>
<feature type="transmembrane region" description="Helical" evidence="5">
    <location>
        <begin position="39"/>
        <end position="58"/>
    </location>
</feature>
<sequence length="362" mass="38830">MSSLQTSALIAFLAGGVLAVFLVVPYVAWSYRRRGELGIGHAVLAGAFLVYLMALWTYTLVPVPDTTAQWCAQHATSTPQLRPLQFVTDIRREQRGTGVAALLHNPALQQFVFNVALFVPLGMFGRHLLRRGVPTVLALGVLASLLIELTQFTAVWGLFRCPYRIFDVDDLLANGVGTAVGVVMAPVLRLLPAQAVSEEPEEPRPVTAWRRLLGMMLDLLSVALLGWTAQVVIRTIGIYGYGKPFDWNASPAIGTLLPAVLLLLLVPLFGDGGTFGQRVVLLAPVDPGGSKPSVLRILVRFLTGTGGFFVLVFLDATAAGAVLAVVSVVLVWRTGDHRGLSGLVTGTRFVDVRAGARARVSS</sequence>
<dbReference type="EMBL" id="FOKG01000004">
    <property type="protein sequence ID" value="SFB06977.1"/>
    <property type="molecule type" value="Genomic_DNA"/>
</dbReference>
<keyword evidence="2 5" id="KW-0812">Transmembrane</keyword>
<dbReference type="Pfam" id="PF04892">
    <property type="entry name" value="VanZ"/>
    <property type="match status" value="1"/>
</dbReference>
<evidence type="ECO:0000256" key="3">
    <source>
        <dbReference type="ARBA" id="ARBA00022989"/>
    </source>
</evidence>
<dbReference type="InterPro" id="IPR010432">
    <property type="entry name" value="RDD"/>
</dbReference>
<feature type="transmembrane region" description="Helical" evidence="5">
    <location>
        <begin position="171"/>
        <end position="191"/>
    </location>
</feature>
<gene>
    <name evidence="8" type="ORF">SAMN05216266_104164</name>
</gene>
<feature type="transmembrane region" description="Helical" evidence="5">
    <location>
        <begin position="6"/>
        <end position="27"/>
    </location>
</feature>
<reference evidence="9" key="1">
    <citation type="submission" date="2016-10" db="EMBL/GenBank/DDBJ databases">
        <authorList>
            <person name="Varghese N."/>
            <person name="Submissions S."/>
        </authorList>
    </citation>
    <scope>NUCLEOTIDE SEQUENCE [LARGE SCALE GENOMIC DNA]</scope>
    <source>
        <strain evidence="9">CGMCC 4.3568</strain>
    </source>
</reference>
<feature type="domain" description="VanZ-like" evidence="6">
    <location>
        <begin position="48"/>
        <end position="188"/>
    </location>
</feature>
<feature type="transmembrane region" description="Helical" evidence="5">
    <location>
        <begin position="136"/>
        <end position="159"/>
    </location>
</feature>
<keyword evidence="9" id="KW-1185">Reference proteome</keyword>
<dbReference type="PANTHER" id="PTHR36834:SF1">
    <property type="entry name" value="INTEGRAL MEMBRANE PROTEIN"/>
    <property type="match status" value="1"/>
</dbReference>
<keyword evidence="4 5" id="KW-0472">Membrane</keyword>
<dbReference type="Proteomes" id="UP000243799">
    <property type="component" value="Unassembled WGS sequence"/>
</dbReference>
<evidence type="ECO:0000259" key="7">
    <source>
        <dbReference type="Pfam" id="PF06271"/>
    </source>
</evidence>
<accession>A0A1I0Y263</accession>
<feature type="transmembrane region" description="Helical" evidence="5">
    <location>
        <begin position="253"/>
        <end position="270"/>
    </location>
</feature>
<dbReference type="AlphaFoldDB" id="A0A1I0Y263"/>
<dbReference type="PANTHER" id="PTHR36834">
    <property type="entry name" value="MEMBRANE PROTEIN-RELATED"/>
    <property type="match status" value="1"/>
</dbReference>
<evidence type="ECO:0000313" key="8">
    <source>
        <dbReference type="EMBL" id="SFB06977.1"/>
    </source>
</evidence>
<dbReference type="InterPro" id="IPR006976">
    <property type="entry name" value="VanZ-like"/>
</dbReference>
<evidence type="ECO:0000313" key="9">
    <source>
        <dbReference type="Proteomes" id="UP000243799"/>
    </source>
</evidence>
<dbReference type="RefSeq" id="WP_091671876.1">
    <property type="nucleotide sequence ID" value="NZ_FOKG01000004.1"/>
</dbReference>
<dbReference type="STRING" id="490629.SAMN05216266_104164"/>
<feature type="domain" description="RDD" evidence="7">
    <location>
        <begin position="207"/>
        <end position="318"/>
    </location>
</feature>
<protein>
    <submittedName>
        <fullName evidence="8">Glycopeptide antibiotics resistance protein</fullName>
    </submittedName>
</protein>
<dbReference type="GO" id="GO:0016020">
    <property type="term" value="C:membrane"/>
    <property type="evidence" value="ECO:0007669"/>
    <property type="project" value="UniProtKB-SubCell"/>
</dbReference>
<keyword evidence="3 5" id="KW-1133">Transmembrane helix</keyword>
<dbReference type="OrthoDB" id="4822551at2"/>
<evidence type="ECO:0000256" key="5">
    <source>
        <dbReference type="SAM" id="Phobius"/>
    </source>
</evidence>